<dbReference type="Pfam" id="PF00884">
    <property type="entry name" value="Sulfatase"/>
    <property type="match status" value="1"/>
</dbReference>
<comment type="caution">
    <text evidence="4">The sequence shown here is derived from an EMBL/GenBank/DDBJ whole genome shotgun (WGS) entry which is preliminary data.</text>
</comment>
<dbReference type="InterPro" id="IPR017850">
    <property type="entry name" value="Alkaline_phosphatase_core_sf"/>
</dbReference>
<gene>
    <name evidence="4" type="ORF">S01H4_13718</name>
</gene>
<organism evidence="4">
    <name type="scientific">marine sediment metagenome</name>
    <dbReference type="NCBI Taxonomy" id="412755"/>
    <lineage>
        <taxon>unclassified sequences</taxon>
        <taxon>metagenomes</taxon>
        <taxon>ecological metagenomes</taxon>
    </lineage>
</organism>
<proteinExistence type="predicted"/>
<dbReference type="PANTHER" id="PTHR45953:SF1">
    <property type="entry name" value="IDURONATE 2-SULFATASE"/>
    <property type="match status" value="1"/>
</dbReference>
<reference evidence="4" key="1">
    <citation type="journal article" date="2014" name="Front. Microbiol.">
        <title>High frequency of phylogenetically diverse reductive dehalogenase-homologous genes in deep subseafloor sedimentary metagenomes.</title>
        <authorList>
            <person name="Kawai M."/>
            <person name="Futagami T."/>
            <person name="Toyoda A."/>
            <person name="Takaki Y."/>
            <person name="Nishi S."/>
            <person name="Hori S."/>
            <person name="Arai W."/>
            <person name="Tsubouchi T."/>
            <person name="Morono Y."/>
            <person name="Uchiyama I."/>
            <person name="Ito T."/>
            <person name="Fujiyama A."/>
            <person name="Inagaki F."/>
            <person name="Takami H."/>
        </authorList>
    </citation>
    <scope>NUCLEOTIDE SEQUENCE</scope>
    <source>
        <strain evidence="4">Expedition CK06-06</strain>
    </source>
</reference>
<dbReference type="SUPFAM" id="SSF53649">
    <property type="entry name" value="Alkaline phosphatase-like"/>
    <property type="match status" value="1"/>
</dbReference>
<dbReference type="AlphaFoldDB" id="X0Z8N5"/>
<evidence type="ECO:0000313" key="4">
    <source>
        <dbReference type="EMBL" id="GAG56748.1"/>
    </source>
</evidence>
<evidence type="ECO:0000259" key="3">
    <source>
        <dbReference type="Pfam" id="PF00884"/>
    </source>
</evidence>
<evidence type="ECO:0000256" key="1">
    <source>
        <dbReference type="ARBA" id="ARBA00022723"/>
    </source>
</evidence>
<sequence length="211" mass="25668">MKAILIFFDSLNKRFLEYDWVHAPNFKRLAEKTVVFDNCYCGSLMCIPARRELHTGRHNFLHRSWGPLEPFDDSMPEILKKNNVYSHLVSDHYHYWEDGGLTYHNRYNTWEIVRGHEGDPWKGEVKDPDIPESVPNMRQNMPHWRQDWVNRKYMQKEEDQPQAETFKLGLEFIEMNHTEDNWFLHIETFDPHEPYFTQQKYKDLYKHEYNG</sequence>
<dbReference type="GO" id="GO:0005737">
    <property type="term" value="C:cytoplasm"/>
    <property type="evidence" value="ECO:0007669"/>
    <property type="project" value="TreeGrafter"/>
</dbReference>
<accession>X0Z8N5</accession>
<keyword evidence="2" id="KW-0378">Hydrolase</keyword>
<protein>
    <recommendedName>
        <fullName evidence="3">Sulfatase N-terminal domain-containing protein</fullName>
    </recommendedName>
</protein>
<name>X0Z8N5_9ZZZZ</name>
<dbReference type="GO" id="GO:0046872">
    <property type="term" value="F:metal ion binding"/>
    <property type="evidence" value="ECO:0007669"/>
    <property type="project" value="UniProtKB-KW"/>
</dbReference>
<dbReference type="EMBL" id="BART01006034">
    <property type="protein sequence ID" value="GAG56748.1"/>
    <property type="molecule type" value="Genomic_DNA"/>
</dbReference>
<keyword evidence="1" id="KW-0479">Metal-binding</keyword>
<dbReference type="GO" id="GO:0008484">
    <property type="term" value="F:sulfuric ester hydrolase activity"/>
    <property type="evidence" value="ECO:0007669"/>
    <property type="project" value="TreeGrafter"/>
</dbReference>
<evidence type="ECO:0000256" key="2">
    <source>
        <dbReference type="ARBA" id="ARBA00022801"/>
    </source>
</evidence>
<feature type="non-terminal residue" evidence="4">
    <location>
        <position position="211"/>
    </location>
</feature>
<dbReference type="Gene3D" id="3.40.720.10">
    <property type="entry name" value="Alkaline Phosphatase, subunit A"/>
    <property type="match status" value="1"/>
</dbReference>
<feature type="domain" description="Sulfatase N-terminal" evidence="3">
    <location>
        <begin position="4"/>
        <end position="209"/>
    </location>
</feature>
<dbReference type="PANTHER" id="PTHR45953">
    <property type="entry name" value="IDURONATE 2-SULFATASE"/>
    <property type="match status" value="1"/>
</dbReference>
<dbReference type="InterPro" id="IPR000917">
    <property type="entry name" value="Sulfatase_N"/>
</dbReference>